<evidence type="ECO:0000259" key="1">
    <source>
        <dbReference type="SMART" id="SM00849"/>
    </source>
</evidence>
<dbReference type="EMBL" id="CAEZTS010000264">
    <property type="protein sequence ID" value="CAB4597922.1"/>
    <property type="molecule type" value="Genomic_DNA"/>
</dbReference>
<evidence type="ECO:0000313" key="2">
    <source>
        <dbReference type="EMBL" id="CAB4597922.1"/>
    </source>
</evidence>
<dbReference type="SUPFAM" id="SSF56281">
    <property type="entry name" value="Metallo-hydrolase/oxidoreductase"/>
    <property type="match status" value="1"/>
</dbReference>
<reference evidence="2" key="1">
    <citation type="submission" date="2020-05" db="EMBL/GenBank/DDBJ databases">
        <authorList>
            <person name="Chiriac C."/>
            <person name="Salcher M."/>
            <person name="Ghai R."/>
            <person name="Kavagutti S V."/>
        </authorList>
    </citation>
    <scope>NUCLEOTIDE SEQUENCE</scope>
</reference>
<organism evidence="2">
    <name type="scientific">freshwater metagenome</name>
    <dbReference type="NCBI Taxonomy" id="449393"/>
    <lineage>
        <taxon>unclassified sequences</taxon>
        <taxon>metagenomes</taxon>
        <taxon>ecological metagenomes</taxon>
    </lineage>
</organism>
<name>A0A6J6G991_9ZZZZ</name>
<sequence>MPTSRPGTRAPMRDVAFERGAHELGDGCLVFLQPDSGWGWSNAGLIVGDGASLLVDTLFDLDLTAEMLTAFAPHTRSAPISTLLNTHANGDHCYGNQLVESAEIIASSAAAREMSEVPPAMLAALNAAPGELGELFRSFFGEFRFDGIEQRLPTRTFDGRLDVEVGGRVVELIEVGPAHTGGDVIAHVPDARTVFTGDILFVGGTPIVWAGPLSNWIAACDLMLGMDVDTVVPGHGPVTDKSAVVEVRDYLAYIEAEAAARHAAGIDAFEAARDIARAMGVNGRSFASWGEFGRVSVNVETVYRTLDAGHASPDVVEQFRRMATIEGRGVAGSI</sequence>
<accession>A0A6J6G991</accession>
<dbReference type="PANTHER" id="PTHR42951:SF4">
    <property type="entry name" value="ACYL-COENZYME A THIOESTERASE MBLAC2"/>
    <property type="match status" value="1"/>
</dbReference>
<feature type="domain" description="Metallo-beta-lactamase" evidence="1">
    <location>
        <begin position="40"/>
        <end position="235"/>
    </location>
</feature>
<dbReference type="SMART" id="SM00849">
    <property type="entry name" value="Lactamase_B"/>
    <property type="match status" value="1"/>
</dbReference>
<dbReference type="Pfam" id="PF00753">
    <property type="entry name" value="Lactamase_B"/>
    <property type="match status" value="1"/>
</dbReference>
<protein>
    <submittedName>
        <fullName evidence="2">Unannotated protein</fullName>
    </submittedName>
</protein>
<gene>
    <name evidence="2" type="ORF">UFOPK1722_02022</name>
</gene>
<dbReference type="CDD" id="cd16282">
    <property type="entry name" value="metallo-hydrolase-like_MBL-fold"/>
    <property type="match status" value="1"/>
</dbReference>
<proteinExistence type="predicted"/>
<dbReference type="PANTHER" id="PTHR42951">
    <property type="entry name" value="METALLO-BETA-LACTAMASE DOMAIN-CONTAINING"/>
    <property type="match status" value="1"/>
</dbReference>
<dbReference type="InterPro" id="IPR036866">
    <property type="entry name" value="RibonucZ/Hydroxyglut_hydro"/>
</dbReference>
<dbReference type="AlphaFoldDB" id="A0A6J6G991"/>
<dbReference type="InterPro" id="IPR050855">
    <property type="entry name" value="NDM-1-like"/>
</dbReference>
<dbReference type="InterPro" id="IPR001279">
    <property type="entry name" value="Metallo-B-lactamas"/>
</dbReference>
<dbReference type="Gene3D" id="3.60.15.10">
    <property type="entry name" value="Ribonuclease Z/Hydroxyacylglutathione hydrolase-like"/>
    <property type="match status" value="1"/>
</dbReference>